<organism evidence="1 2">
    <name type="scientific">Gymnopus androsaceus JB14</name>
    <dbReference type="NCBI Taxonomy" id="1447944"/>
    <lineage>
        <taxon>Eukaryota</taxon>
        <taxon>Fungi</taxon>
        <taxon>Dikarya</taxon>
        <taxon>Basidiomycota</taxon>
        <taxon>Agaricomycotina</taxon>
        <taxon>Agaricomycetes</taxon>
        <taxon>Agaricomycetidae</taxon>
        <taxon>Agaricales</taxon>
        <taxon>Marasmiineae</taxon>
        <taxon>Omphalotaceae</taxon>
        <taxon>Gymnopus</taxon>
    </lineage>
</organism>
<proteinExistence type="predicted"/>
<name>A0A6A4HJQ7_9AGAR</name>
<evidence type="ECO:0000313" key="1">
    <source>
        <dbReference type="EMBL" id="KAE9398223.1"/>
    </source>
</evidence>
<accession>A0A6A4HJQ7</accession>
<gene>
    <name evidence="1" type="ORF">BT96DRAFT_1020308</name>
</gene>
<protein>
    <submittedName>
        <fullName evidence="1">Uncharacterized protein</fullName>
    </submittedName>
</protein>
<dbReference type="AlphaFoldDB" id="A0A6A4HJQ7"/>
<evidence type="ECO:0000313" key="2">
    <source>
        <dbReference type="Proteomes" id="UP000799118"/>
    </source>
</evidence>
<reference evidence="1" key="1">
    <citation type="journal article" date="2019" name="Environ. Microbiol.">
        <title>Fungal ecological strategies reflected in gene transcription - a case study of two litter decomposers.</title>
        <authorList>
            <person name="Barbi F."/>
            <person name="Kohler A."/>
            <person name="Barry K."/>
            <person name="Baskaran P."/>
            <person name="Daum C."/>
            <person name="Fauchery L."/>
            <person name="Ihrmark K."/>
            <person name="Kuo A."/>
            <person name="LaButti K."/>
            <person name="Lipzen A."/>
            <person name="Morin E."/>
            <person name="Grigoriev I.V."/>
            <person name="Henrissat B."/>
            <person name="Lindahl B."/>
            <person name="Martin F."/>
        </authorList>
    </citation>
    <scope>NUCLEOTIDE SEQUENCE</scope>
    <source>
        <strain evidence="1">JB14</strain>
    </source>
</reference>
<dbReference type="Proteomes" id="UP000799118">
    <property type="component" value="Unassembled WGS sequence"/>
</dbReference>
<dbReference type="EMBL" id="ML769486">
    <property type="protein sequence ID" value="KAE9398223.1"/>
    <property type="molecule type" value="Genomic_DNA"/>
</dbReference>
<keyword evidence="2" id="KW-1185">Reference proteome</keyword>
<feature type="non-terminal residue" evidence="1">
    <location>
        <position position="1"/>
    </location>
</feature>
<sequence length="156" mass="17451">REARRKEFSQKEVVWSVGYVFNTLDTLYSLPSLTYHLGADELQTLFRWLTTSSSLRTAPAGSWVVSTVDNLAEQANSRGQDIVSCDIRLKGTKGFQTLRWDKYFHVHIPCTFAGDGSGTTAEGCSDRRYRRPTTFAFGTLWPSTGRLVDVESGSSL</sequence>